<keyword evidence="3" id="KW-1185">Reference proteome</keyword>
<dbReference type="EMBL" id="CAKLPX010000001">
    <property type="protein sequence ID" value="CAH0991116.1"/>
    <property type="molecule type" value="Genomic_DNA"/>
</dbReference>
<dbReference type="Pfam" id="PF01906">
    <property type="entry name" value="YbjQ_1"/>
    <property type="match status" value="1"/>
</dbReference>
<protein>
    <recommendedName>
        <fullName evidence="4">YbjQ family protein</fullName>
    </recommendedName>
</protein>
<evidence type="ECO:0008006" key="4">
    <source>
        <dbReference type="Google" id="ProtNLM"/>
    </source>
</evidence>
<dbReference type="PANTHER" id="PTHR34068">
    <property type="entry name" value="UPF0145 PROTEIN YBJQ"/>
    <property type="match status" value="1"/>
</dbReference>
<name>A0ABN8EFD9_9GAMM</name>
<proteinExistence type="inferred from homology"/>
<comment type="caution">
    <text evidence="2">The sequence shown here is derived from an EMBL/GenBank/DDBJ whole genome shotgun (WGS) entry which is preliminary data.</text>
</comment>
<evidence type="ECO:0000313" key="3">
    <source>
        <dbReference type="Proteomes" id="UP000838100"/>
    </source>
</evidence>
<dbReference type="InterPro" id="IPR035439">
    <property type="entry name" value="UPF0145_dom_sf"/>
</dbReference>
<dbReference type="RefSeq" id="WP_237443772.1">
    <property type="nucleotide sequence ID" value="NZ_CAKLPX010000001.1"/>
</dbReference>
<dbReference type="Proteomes" id="UP000838100">
    <property type="component" value="Unassembled WGS sequence"/>
</dbReference>
<organism evidence="2 3">
    <name type="scientific">Sinobacterium norvegicum</name>
    <dbReference type="NCBI Taxonomy" id="1641715"/>
    <lineage>
        <taxon>Bacteria</taxon>
        <taxon>Pseudomonadati</taxon>
        <taxon>Pseudomonadota</taxon>
        <taxon>Gammaproteobacteria</taxon>
        <taxon>Cellvibrionales</taxon>
        <taxon>Spongiibacteraceae</taxon>
        <taxon>Sinobacterium</taxon>
    </lineage>
</organism>
<accession>A0ABN8EFD9</accession>
<dbReference type="SUPFAM" id="SSF117782">
    <property type="entry name" value="YbjQ-like"/>
    <property type="match status" value="1"/>
</dbReference>
<sequence length="151" mass="16981">MFDLYVFLGLLTLGYVFGRIAEKRHFKSIIEREEQYRELLVFSERLPPPGIGRVDSCFVGGNVVVSIDYFKRIAASLRGLIGGRVGAFETLVERARREAILRMKEQALQQGATKIINVKLETASITKGRKQKIGCVEVYAYGTALIPVKTR</sequence>
<dbReference type="Gene3D" id="3.30.110.70">
    <property type="entry name" value="Hypothetical protein apc22750. Chain B"/>
    <property type="match status" value="1"/>
</dbReference>
<gene>
    <name evidence="2" type="ORF">SIN8267_01217</name>
</gene>
<evidence type="ECO:0000313" key="2">
    <source>
        <dbReference type="EMBL" id="CAH0991116.1"/>
    </source>
</evidence>
<evidence type="ECO:0000256" key="1">
    <source>
        <dbReference type="ARBA" id="ARBA00010751"/>
    </source>
</evidence>
<dbReference type="InterPro" id="IPR002765">
    <property type="entry name" value="UPF0145_YbjQ-like"/>
</dbReference>
<comment type="similarity">
    <text evidence="1">Belongs to the UPF0145 family.</text>
</comment>
<reference evidence="2" key="1">
    <citation type="submission" date="2021-12" db="EMBL/GenBank/DDBJ databases">
        <authorList>
            <person name="Rodrigo-Torres L."/>
            <person name="Arahal R. D."/>
            <person name="Lucena T."/>
        </authorList>
    </citation>
    <scope>NUCLEOTIDE SEQUENCE</scope>
    <source>
        <strain evidence="2">CECT 8267</strain>
    </source>
</reference>